<name>A0A857C3Z3_9HYPH</name>
<evidence type="ECO:0000256" key="1">
    <source>
        <dbReference type="SAM" id="Phobius"/>
    </source>
</evidence>
<dbReference type="Proteomes" id="UP000435648">
    <property type="component" value="Chromosome"/>
</dbReference>
<evidence type="ECO:0000313" key="2">
    <source>
        <dbReference type="EMBL" id="QGZ33598.1"/>
    </source>
</evidence>
<accession>A0A857C3Z3</accession>
<keyword evidence="1" id="KW-0472">Membrane</keyword>
<gene>
    <name evidence="2" type="ORF">GH266_03225</name>
</gene>
<evidence type="ECO:0000313" key="3">
    <source>
        <dbReference type="Proteomes" id="UP000435648"/>
    </source>
</evidence>
<organism evidence="2 3">
    <name type="scientific">Stappia indica</name>
    <dbReference type="NCBI Taxonomy" id="538381"/>
    <lineage>
        <taxon>Bacteria</taxon>
        <taxon>Pseudomonadati</taxon>
        <taxon>Pseudomonadota</taxon>
        <taxon>Alphaproteobacteria</taxon>
        <taxon>Hyphomicrobiales</taxon>
        <taxon>Stappiaceae</taxon>
        <taxon>Stappia</taxon>
    </lineage>
</organism>
<sequence length="123" mass="13770">MTTTPAGANGGGGWQGGYGNLAPAVTRRAEDKTKIGAMNDLAMIFFDVASFFLKVIITLFGAILMILLDFRRYKKRYGKRTFFQYSLRLARAEMEAEDPPLQHAAKTTLVAVWFLVFSMYFLG</sequence>
<keyword evidence="1" id="KW-1133">Transmembrane helix</keyword>
<reference evidence="2 3" key="1">
    <citation type="submission" date="2019-12" db="EMBL/GenBank/DDBJ databases">
        <title>The genome of Stappia indica PHM037.</title>
        <authorList>
            <person name="Kacar D."/>
            <person name="Galan B."/>
            <person name="Canedo L."/>
            <person name="Rodriguez P."/>
            <person name="de la Calle F."/>
            <person name="Garcia J.L."/>
        </authorList>
    </citation>
    <scope>NUCLEOTIDE SEQUENCE [LARGE SCALE GENOMIC DNA]</scope>
    <source>
        <strain evidence="2 3">PHM037</strain>
    </source>
</reference>
<protein>
    <submittedName>
        <fullName evidence="2">Uncharacterized protein</fullName>
    </submittedName>
</protein>
<keyword evidence="1" id="KW-0812">Transmembrane</keyword>
<dbReference type="AlphaFoldDB" id="A0A857C3Z3"/>
<dbReference type="KEGG" id="siw:GH266_03225"/>
<proteinExistence type="predicted"/>
<feature type="transmembrane region" description="Helical" evidence="1">
    <location>
        <begin position="48"/>
        <end position="70"/>
    </location>
</feature>
<dbReference type="RefSeq" id="WP_158192605.1">
    <property type="nucleotide sequence ID" value="NZ_CP046908.1"/>
</dbReference>
<dbReference type="EMBL" id="CP046908">
    <property type="protein sequence ID" value="QGZ33598.1"/>
    <property type="molecule type" value="Genomic_DNA"/>
</dbReference>